<name>H8FT99_MAGML</name>
<proteinExistence type="predicted"/>
<keyword evidence="2" id="KW-1185">Reference proteome</keyword>
<dbReference type="Proteomes" id="UP000004169">
    <property type="component" value="Unassembled WGS sequence"/>
</dbReference>
<gene>
    <name evidence="1" type="ORF">PHAMO_280121</name>
</gene>
<sequence>MTESYPPSDLSQVLGEAGRGDWKATDTHAVQRMMPYQNLFYLRQMFDAAEEGINEAFGVPPTPKKVAAR</sequence>
<dbReference type="EMBL" id="CAHP01000021">
    <property type="protein sequence ID" value="CCG41587.1"/>
    <property type="molecule type" value="Genomic_DNA"/>
</dbReference>
<dbReference type="AlphaFoldDB" id="H8FT99"/>
<dbReference type="STRING" id="1150626.PHAMO_280121"/>
<evidence type="ECO:0000313" key="1">
    <source>
        <dbReference type="EMBL" id="CCG41587.1"/>
    </source>
</evidence>
<reference evidence="1 2" key="1">
    <citation type="journal article" date="2012" name="J. Bacteriol.">
        <title>Draft Genome Sequence of the Purple Photosynthetic Bacterium Phaeospirillum molischianum DSM120, a Particularly Versatile Bacterium.</title>
        <authorList>
            <person name="Duquesne K."/>
            <person name="Prima V."/>
            <person name="Ji B."/>
            <person name="Rouy Z."/>
            <person name="Medigue C."/>
            <person name="Talla E."/>
            <person name="Sturgis J.N."/>
        </authorList>
    </citation>
    <scope>NUCLEOTIDE SEQUENCE [LARGE SCALE GENOMIC DNA]</scope>
    <source>
        <strain evidence="2">DSM120</strain>
    </source>
</reference>
<comment type="caution">
    <text evidence="1">The sequence shown here is derived from an EMBL/GenBank/DDBJ whole genome shotgun (WGS) entry which is preliminary data.</text>
</comment>
<protein>
    <submittedName>
        <fullName evidence="1">Uncharacterized protein</fullName>
    </submittedName>
</protein>
<evidence type="ECO:0000313" key="2">
    <source>
        <dbReference type="Proteomes" id="UP000004169"/>
    </source>
</evidence>
<organism evidence="1 2">
    <name type="scientific">Magnetospirillum molischianum DSM 120</name>
    <dbReference type="NCBI Taxonomy" id="1150626"/>
    <lineage>
        <taxon>Bacteria</taxon>
        <taxon>Pseudomonadati</taxon>
        <taxon>Pseudomonadota</taxon>
        <taxon>Alphaproteobacteria</taxon>
        <taxon>Rhodospirillales</taxon>
        <taxon>Rhodospirillaceae</taxon>
        <taxon>Magnetospirillum</taxon>
    </lineage>
</organism>
<dbReference type="RefSeq" id="WP_002728816.1">
    <property type="nucleotide sequence ID" value="NZ_CAHP01000021.1"/>
</dbReference>
<accession>H8FT99</accession>